<dbReference type="Gene3D" id="3.20.20.80">
    <property type="entry name" value="Glycosidases"/>
    <property type="match status" value="1"/>
</dbReference>
<dbReference type="SUPFAM" id="SSF51445">
    <property type="entry name" value="(Trans)glycosidases"/>
    <property type="match status" value="1"/>
</dbReference>
<name>A0ABT8KK32_9BACT</name>
<dbReference type="EMBL" id="JAUJEA010000001">
    <property type="protein sequence ID" value="MDN5200103.1"/>
    <property type="molecule type" value="Genomic_DNA"/>
</dbReference>
<reference evidence="1" key="1">
    <citation type="submission" date="2023-06" db="EMBL/GenBank/DDBJ databases">
        <title>Genomic of Parafulvivirga corallium.</title>
        <authorList>
            <person name="Wang G."/>
        </authorList>
    </citation>
    <scope>NUCLEOTIDE SEQUENCE</scope>
    <source>
        <strain evidence="1">BMA10</strain>
    </source>
</reference>
<gene>
    <name evidence="1" type="ORF">QQ008_01990</name>
</gene>
<evidence type="ECO:0000313" key="1">
    <source>
        <dbReference type="EMBL" id="MDN5200103.1"/>
    </source>
</evidence>
<dbReference type="PROSITE" id="PS51257">
    <property type="entry name" value="PROKAR_LIPOPROTEIN"/>
    <property type="match status" value="1"/>
</dbReference>
<keyword evidence="2" id="KW-1185">Reference proteome</keyword>
<accession>A0ABT8KK32</accession>
<sequence length="371" mass="41802">MDLKGKIFDVKIFHFIKGSILVFILMGVGCSSDTNVGPDVKLKGDRTLSVDITESEVGGYNLALARGRELGIEDVKLSFDWNLMETSQGFDFSFIDIANTYYPDINIPVSLILRPIDTNRATLPEDITSRPFDDPLVIQRFNALLDSIFNRTPDLTINSILIGNEIDAYLGTDADAWEAFETFFKATRDHTKSLFGESMKVGTIGQLYGLVGDQEVFFKSINQHSDFTAVTYYPLNDDFTVKDPLSIGEDFDNLVSKHGSRSIHFIECGYPSGTLNESSEAMQAEFVAQVFIAWDKHINQVEHITFSWLTDISEQTANEFVQQYGLSGSPFQSQFKEYLWTLGLRSHDGTGRDKPAFIQVRDEARKRGWDI</sequence>
<evidence type="ECO:0008006" key="3">
    <source>
        <dbReference type="Google" id="ProtNLM"/>
    </source>
</evidence>
<proteinExistence type="predicted"/>
<comment type="caution">
    <text evidence="1">The sequence shown here is derived from an EMBL/GenBank/DDBJ whole genome shotgun (WGS) entry which is preliminary data.</text>
</comment>
<dbReference type="RefSeq" id="WP_346750130.1">
    <property type="nucleotide sequence ID" value="NZ_JAUJEA010000001.1"/>
</dbReference>
<protein>
    <recommendedName>
        <fullName evidence="3">Arabinogalactan endo-beta-1,4-galactanase</fullName>
    </recommendedName>
</protein>
<organism evidence="1 2">
    <name type="scientific">Splendidivirga corallicola</name>
    <dbReference type="NCBI Taxonomy" id="3051826"/>
    <lineage>
        <taxon>Bacteria</taxon>
        <taxon>Pseudomonadati</taxon>
        <taxon>Bacteroidota</taxon>
        <taxon>Cytophagia</taxon>
        <taxon>Cytophagales</taxon>
        <taxon>Splendidivirgaceae</taxon>
        <taxon>Splendidivirga</taxon>
    </lineage>
</organism>
<dbReference type="InterPro" id="IPR017853">
    <property type="entry name" value="GH"/>
</dbReference>
<dbReference type="Proteomes" id="UP001172082">
    <property type="component" value="Unassembled WGS sequence"/>
</dbReference>
<evidence type="ECO:0000313" key="2">
    <source>
        <dbReference type="Proteomes" id="UP001172082"/>
    </source>
</evidence>